<comment type="caution">
    <text evidence="2">The sequence shown here is derived from an EMBL/GenBank/DDBJ whole genome shotgun (WGS) entry which is preliminary data.</text>
</comment>
<keyword evidence="3" id="KW-1185">Reference proteome</keyword>
<proteinExistence type="predicted"/>
<sequence length="126" mass="13744">MQTRLSGSLPVCGSLACADAILGENESSGESVERTEEPRERKKSMVTIHEGLQHRQLRRVGANPCSTPLSGVLTVRFRTPGRDQSSKHRTAPPGPSGLHAEKRDRLIRPGPSYCLLGMSERRKGGQ</sequence>
<reference evidence="2 3" key="1">
    <citation type="journal article" date="2023" name="Sci. Data">
        <title>Genome assembly of the Korean intertidal mud-creeper Batillaria attramentaria.</title>
        <authorList>
            <person name="Patra A.K."/>
            <person name="Ho P.T."/>
            <person name="Jun S."/>
            <person name="Lee S.J."/>
            <person name="Kim Y."/>
            <person name="Won Y.J."/>
        </authorList>
    </citation>
    <scope>NUCLEOTIDE SEQUENCE [LARGE SCALE GENOMIC DNA]</scope>
    <source>
        <strain evidence="2">Wonlab-2016</strain>
    </source>
</reference>
<organism evidence="2 3">
    <name type="scientific">Batillaria attramentaria</name>
    <dbReference type="NCBI Taxonomy" id="370345"/>
    <lineage>
        <taxon>Eukaryota</taxon>
        <taxon>Metazoa</taxon>
        <taxon>Spiralia</taxon>
        <taxon>Lophotrochozoa</taxon>
        <taxon>Mollusca</taxon>
        <taxon>Gastropoda</taxon>
        <taxon>Caenogastropoda</taxon>
        <taxon>Sorbeoconcha</taxon>
        <taxon>Cerithioidea</taxon>
        <taxon>Batillariidae</taxon>
        <taxon>Batillaria</taxon>
    </lineage>
</organism>
<feature type="region of interest" description="Disordered" evidence="1">
    <location>
        <begin position="23"/>
        <end position="45"/>
    </location>
</feature>
<dbReference type="Proteomes" id="UP001519460">
    <property type="component" value="Unassembled WGS sequence"/>
</dbReference>
<dbReference type="AlphaFoldDB" id="A0ABD0M3D3"/>
<gene>
    <name evidence="2" type="ORF">BaRGS_00002310</name>
</gene>
<protein>
    <submittedName>
        <fullName evidence="2">Uncharacterized protein</fullName>
    </submittedName>
</protein>
<dbReference type="EMBL" id="JACVVK020000007">
    <property type="protein sequence ID" value="KAK7506198.1"/>
    <property type="molecule type" value="Genomic_DNA"/>
</dbReference>
<name>A0ABD0M3D3_9CAEN</name>
<feature type="region of interest" description="Disordered" evidence="1">
    <location>
        <begin position="76"/>
        <end position="126"/>
    </location>
</feature>
<feature type="compositionally biased region" description="Basic and acidic residues" evidence="1">
    <location>
        <begin position="31"/>
        <end position="40"/>
    </location>
</feature>
<dbReference type="PROSITE" id="PS51257">
    <property type="entry name" value="PROKAR_LIPOPROTEIN"/>
    <property type="match status" value="1"/>
</dbReference>
<evidence type="ECO:0000313" key="3">
    <source>
        <dbReference type="Proteomes" id="UP001519460"/>
    </source>
</evidence>
<evidence type="ECO:0000256" key="1">
    <source>
        <dbReference type="SAM" id="MobiDB-lite"/>
    </source>
</evidence>
<evidence type="ECO:0000313" key="2">
    <source>
        <dbReference type="EMBL" id="KAK7506198.1"/>
    </source>
</evidence>
<accession>A0ABD0M3D3</accession>